<protein>
    <submittedName>
        <fullName evidence="1">Putative nucleotidyltransferase</fullName>
    </submittedName>
</protein>
<proteinExistence type="predicted"/>
<dbReference type="Gene3D" id="3.30.460.10">
    <property type="entry name" value="Beta Polymerase, domain 2"/>
    <property type="match status" value="1"/>
</dbReference>
<dbReference type="InterPro" id="IPR043519">
    <property type="entry name" value="NT_sf"/>
</dbReference>
<name>A0A8S5RMI5_9VIRU</name>
<dbReference type="PANTHER" id="PTHR34817:SF1">
    <property type="entry name" value="NUCLEOTIDYLTRANSFERASE"/>
    <property type="match status" value="1"/>
</dbReference>
<dbReference type="PANTHER" id="PTHR34817">
    <property type="entry name" value="NUCLEOTIDYLTRANSFERASE"/>
    <property type="match status" value="1"/>
</dbReference>
<dbReference type="InterPro" id="IPR018775">
    <property type="entry name" value="RlaP"/>
</dbReference>
<sequence length="277" mass="32717">MTIEEVKDYINSSTEYDFLRDYPHKIAFLTLGGSYAYGTNTEDSDIDLRGVFLSDKREILLNNNQNNLEKTDDHKDVDTVLHSHIKMINMLAKGNPTFLELLYFAPDRYLYVSDIGMELIKNRDMFLSKRVYHAYKGYICDCLTRTSFKYYKNKDSEKEKQKAERYANKSMMHAVRLLLQGIELLHNGTMFGSMDDIGKDLVKIKEGYNSTHKTYRFSKHNEHTEYFPNQSYDVFIEGLLYQFDYDYMNTDLPDEPDWDRINNFLMTTNERIVRGMV</sequence>
<organism evidence="1">
    <name type="scientific">virus sp. ctviY17</name>
    <dbReference type="NCBI Taxonomy" id="2825828"/>
    <lineage>
        <taxon>Viruses</taxon>
    </lineage>
</organism>
<reference evidence="1" key="1">
    <citation type="journal article" date="2021" name="Proc. Natl. Acad. Sci. U.S.A.">
        <title>A Catalog of Tens of Thousands of Viruses from Human Metagenomes Reveals Hidden Associations with Chronic Diseases.</title>
        <authorList>
            <person name="Tisza M.J."/>
            <person name="Buck C.B."/>
        </authorList>
    </citation>
    <scope>NUCLEOTIDE SEQUENCE</scope>
    <source>
        <strain evidence="1">CtviY17</strain>
    </source>
</reference>
<dbReference type="CDD" id="cd05403">
    <property type="entry name" value="NT_KNTase_like"/>
    <property type="match status" value="1"/>
</dbReference>
<evidence type="ECO:0000313" key="1">
    <source>
        <dbReference type="EMBL" id="DAE32285.1"/>
    </source>
</evidence>
<accession>A0A8S5RMI5</accession>
<dbReference type="Pfam" id="PF10127">
    <property type="entry name" value="RlaP"/>
    <property type="match status" value="1"/>
</dbReference>
<dbReference type="SUPFAM" id="SSF81301">
    <property type="entry name" value="Nucleotidyltransferase"/>
    <property type="match status" value="1"/>
</dbReference>
<dbReference type="EMBL" id="BK059120">
    <property type="protein sequence ID" value="DAE32285.1"/>
    <property type="molecule type" value="Genomic_DNA"/>
</dbReference>